<organism evidence="3">
    <name type="scientific">Streptomyces sp. FR1</name>
    <dbReference type="NCBI Taxonomy" id="349971"/>
    <lineage>
        <taxon>Bacteria</taxon>
        <taxon>Bacillati</taxon>
        <taxon>Actinomycetota</taxon>
        <taxon>Actinomycetes</taxon>
        <taxon>Kitasatosporales</taxon>
        <taxon>Streptomycetaceae</taxon>
        <taxon>Streptomyces</taxon>
    </lineage>
</organism>
<dbReference type="Pfam" id="PF01656">
    <property type="entry name" value="CbiA"/>
    <property type="match status" value="1"/>
</dbReference>
<geneLocation type="plasmid" evidence="3">
    <name>pFRL2</name>
</geneLocation>
<dbReference type="AlphaFoldDB" id="V9YZD7"/>
<feature type="region of interest" description="Disordered" evidence="1">
    <location>
        <begin position="1"/>
        <end position="41"/>
    </location>
</feature>
<name>V9YZD7_9ACTN</name>
<dbReference type="Gene3D" id="3.40.50.300">
    <property type="entry name" value="P-loop containing nucleotide triphosphate hydrolases"/>
    <property type="match status" value="1"/>
</dbReference>
<evidence type="ECO:0000313" key="3">
    <source>
        <dbReference type="EMBL" id="AHE38705.1"/>
    </source>
</evidence>
<dbReference type="InterPro" id="IPR050678">
    <property type="entry name" value="DNA_Partitioning_ATPase"/>
</dbReference>
<protein>
    <submittedName>
        <fullName evidence="3">Putative plasmid partitioning protein</fullName>
    </submittedName>
</protein>
<dbReference type="PANTHER" id="PTHR13696:SF52">
    <property type="entry name" value="PARA FAMILY PROTEIN CT_582"/>
    <property type="match status" value="1"/>
</dbReference>
<dbReference type="SUPFAM" id="SSF52540">
    <property type="entry name" value="P-loop containing nucleoside triphosphate hydrolases"/>
    <property type="match status" value="1"/>
</dbReference>
<dbReference type="PANTHER" id="PTHR13696">
    <property type="entry name" value="P-LOOP CONTAINING NUCLEOSIDE TRIPHOSPHATE HYDROLASE"/>
    <property type="match status" value="1"/>
</dbReference>
<sequence>MVYRGKPTAVTGERPESHPASRPVSGMMLHARSTGKDGKHTEHRMQAAVYVVSIDPQASTVWWANRITNLPFDFSQEHETPENLAVLKDTGAKVVVIANQKGGVGKTTVTLNLGAVVADVLKGSGQLQYVFIDTPGSLQDENLLLEALKYAHEVIVPMPPEPLAFDPTARTIAKVIEPTGLPYRVLVNNWDPRDGKADLDETRDYITAQGWPTLESVIRRYKVHTRASVEGRVVTQYEENRPSYKAREDFYRLAIELGYGGGR</sequence>
<dbReference type="CDD" id="cd02042">
    <property type="entry name" value="ParAB_family"/>
    <property type="match status" value="1"/>
</dbReference>
<dbReference type="InterPro" id="IPR002586">
    <property type="entry name" value="CobQ/CobB/MinD/ParA_Nub-bd_dom"/>
</dbReference>
<dbReference type="EMBL" id="KF602047">
    <property type="protein sequence ID" value="AHE38705.1"/>
    <property type="molecule type" value="Genomic_DNA"/>
</dbReference>
<gene>
    <name evidence="3" type="ORF">pFRL2_30</name>
</gene>
<dbReference type="InterPro" id="IPR027417">
    <property type="entry name" value="P-loop_NTPase"/>
</dbReference>
<accession>V9YZD7</accession>
<feature type="domain" description="CobQ/CobB/MinD/ParA nucleotide binding" evidence="2">
    <location>
        <begin position="95"/>
        <end position="223"/>
    </location>
</feature>
<proteinExistence type="predicted"/>
<evidence type="ECO:0000256" key="1">
    <source>
        <dbReference type="SAM" id="MobiDB-lite"/>
    </source>
</evidence>
<reference evidence="3" key="1">
    <citation type="submission" date="2013-09" db="EMBL/GenBank/DDBJ databases">
        <title>Complete nucleotide sequence of Streptomyces linear plasmid pFRL2.</title>
        <authorList>
            <person name="Chen Z."/>
            <person name="Fang P."/>
            <person name="Qin Z."/>
        </authorList>
    </citation>
    <scope>NUCLEOTIDE SEQUENCE</scope>
    <source>
        <plasmid evidence="3">pFRL2</plasmid>
    </source>
</reference>
<evidence type="ECO:0000259" key="2">
    <source>
        <dbReference type="Pfam" id="PF01656"/>
    </source>
</evidence>
<keyword evidence="3" id="KW-0614">Plasmid</keyword>